<evidence type="ECO:0000256" key="1">
    <source>
        <dbReference type="ARBA" id="ARBA00022737"/>
    </source>
</evidence>
<evidence type="ECO:0000313" key="5">
    <source>
        <dbReference type="EMBL" id="HJB80935.1"/>
    </source>
</evidence>
<reference evidence="5" key="2">
    <citation type="submission" date="2021-04" db="EMBL/GenBank/DDBJ databases">
        <authorList>
            <person name="Gilroy R."/>
        </authorList>
    </citation>
    <scope>NUCLEOTIDE SEQUENCE</scope>
    <source>
        <strain evidence="5">CHK192-8294</strain>
    </source>
</reference>
<feature type="domain" description="SLH" evidence="4">
    <location>
        <begin position="194"/>
        <end position="253"/>
    </location>
</feature>
<accession>A0A9D2MND5</accession>
<feature type="chain" id="PRO_5039116569" evidence="3">
    <location>
        <begin position="28"/>
        <end position="378"/>
    </location>
</feature>
<feature type="domain" description="SLH" evidence="4">
    <location>
        <begin position="320"/>
        <end position="378"/>
    </location>
</feature>
<dbReference type="InterPro" id="IPR001119">
    <property type="entry name" value="SLH_dom"/>
</dbReference>
<dbReference type="Proteomes" id="UP000823921">
    <property type="component" value="Unassembled WGS sequence"/>
</dbReference>
<dbReference type="Pfam" id="PF00395">
    <property type="entry name" value="SLH"/>
    <property type="match status" value="3"/>
</dbReference>
<sequence>MKPLRKLSLFFLTLCLTVTALISGAAAAQGLRLVVSSREAAATQTVGFTGLPADCQSLQATFALSNQEASYGFVADQDLAGRTGLYVTAKHSGASVTVYVTAKSGVLSDDGSLTLGTISSADGLSTFTVEQATGLKLIASDNTETTYPSVDTGDSTGGGSGGSGGGSSSGGSGGGSNSGGSDNSGNSGGDKEDAGLPFTDVASGSWYYDSVAYVYEQGLMGGTGEGRFSPDLTTSRAMIVTILYRLEGSPAVSGGASFADVTAGQWYSDGVAWASANGIVTGYSNGSFGPDDTITREQMAAILYRYARYKGYDLSAQAALDGYADAAQVSAYAADAMKWAVGSGLITGTSGTTLSPAGSATRAQAAVILARFCQTLAQ</sequence>
<dbReference type="InterPro" id="IPR051465">
    <property type="entry name" value="Cell_Envelope_Struct_Comp"/>
</dbReference>
<feature type="domain" description="SLH" evidence="4">
    <location>
        <begin position="254"/>
        <end position="317"/>
    </location>
</feature>
<keyword evidence="1" id="KW-0677">Repeat</keyword>
<feature type="region of interest" description="Disordered" evidence="2">
    <location>
        <begin position="144"/>
        <end position="195"/>
    </location>
</feature>
<feature type="signal peptide" evidence="3">
    <location>
        <begin position="1"/>
        <end position="27"/>
    </location>
</feature>
<organism evidence="5 6">
    <name type="scientific">Candidatus Flavonifractor intestinigallinarum</name>
    <dbReference type="NCBI Taxonomy" id="2838586"/>
    <lineage>
        <taxon>Bacteria</taxon>
        <taxon>Bacillati</taxon>
        <taxon>Bacillota</taxon>
        <taxon>Clostridia</taxon>
        <taxon>Eubacteriales</taxon>
        <taxon>Oscillospiraceae</taxon>
        <taxon>Flavonifractor</taxon>
    </lineage>
</organism>
<comment type="caution">
    <text evidence="5">The sequence shown here is derived from an EMBL/GenBank/DDBJ whole genome shotgun (WGS) entry which is preliminary data.</text>
</comment>
<feature type="compositionally biased region" description="Gly residues" evidence="2">
    <location>
        <begin position="155"/>
        <end position="178"/>
    </location>
</feature>
<dbReference type="PROSITE" id="PS51272">
    <property type="entry name" value="SLH"/>
    <property type="match status" value="3"/>
</dbReference>
<reference evidence="5" key="1">
    <citation type="journal article" date="2021" name="PeerJ">
        <title>Extensive microbial diversity within the chicken gut microbiome revealed by metagenomics and culture.</title>
        <authorList>
            <person name="Gilroy R."/>
            <person name="Ravi A."/>
            <person name="Getino M."/>
            <person name="Pursley I."/>
            <person name="Horton D.L."/>
            <person name="Alikhan N.F."/>
            <person name="Baker D."/>
            <person name="Gharbi K."/>
            <person name="Hall N."/>
            <person name="Watson M."/>
            <person name="Adriaenssens E.M."/>
            <person name="Foster-Nyarko E."/>
            <person name="Jarju S."/>
            <person name="Secka A."/>
            <person name="Antonio M."/>
            <person name="Oren A."/>
            <person name="Chaudhuri R.R."/>
            <person name="La Ragione R."/>
            <person name="Hildebrand F."/>
            <person name="Pallen M.J."/>
        </authorList>
    </citation>
    <scope>NUCLEOTIDE SEQUENCE</scope>
    <source>
        <strain evidence="5">CHK192-8294</strain>
    </source>
</reference>
<keyword evidence="3" id="KW-0732">Signal</keyword>
<proteinExistence type="predicted"/>
<name>A0A9D2MND5_9FIRM</name>
<evidence type="ECO:0000259" key="4">
    <source>
        <dbReference type="PROSITE" id="PS51272"/>
    </source>
</evidence>
<dbReference type="PANTHER" id="PTHR43308">
    <property type="entry name" value="OUTER MEMBRANE PROTEIN ALPHA-RELATED"/>
    <property type="match status" value="1"/>
</dbReference>
<protein>
    <submittedName>
        <fullName evidence="5">S-layer homology domain-containing protein</fullName>
    </submittedName>
</protein>
<evidence type="ECO:0000313" key="6">
    <source>
        <dbReference type="Proteomes" id="UP000823921"/>
    </source>
</evidence>
<gene>
    <name evidence="5" type="ORF">H9712_08115</name>
</gene>
<dbReference type="EMBL" id="DWXO01000077">
    <property type="protein sequence ID" value="HJB80935.1"/>
    <property type="molecule type" value="Genomic_DNA"/>
</dbReference>
<dbReference type="AlphaFoldDB" id="A0A9D2MND5"/>
<evidence type="ECO:0000256" key="3">
    <source>
        <dbReference type="SAM" id="SignalP"/>
    </source>
</evidence>
<evidence type="ECO:0000256" key="2">
    <source>
        <dbReference type="SAM" id="MobiDB-lite"/>
    </source>
</evidence>